<organism evidence="3">
    <name type="scientific">Rhizophora mucronata</name>
    <name type="common">Asiatic mangrove</name>
    <dbReference type="NCBI Taxonomy" id="61149"/>
    <lineage>
        <taxon>Eukaryota</taxon>
        <taxon>Viridiplantae</taxon>
        <taxon>Streptophyta</taxon>
        <taxon>Embryophyta</taxon>
        <taxon>Tracheophyta</taxon>
        <taxon>Spermatophyta</taxon>
        <taxon>Magnoliopsida</taxon>
        <taxon>eudicotyledons</taxon>
        <taxon>Gunneridae</taxon>
        <taxon>Pentapetalae</taxon>
        <taxon>rosids</taxon>
        <taxon>fabids</taxon>
        <taxon>Malpighiales</taxon>
        <taxon>Rhizophoraceae</taxon>
        <taxon>Rhizophora</taxon>
    </lineage>
</organism>
<reference evidence="3" key="1">
    <citation type="submission" date="2018-02" db="EMBL/GenBank/DDBJ databases">
        <title>Rhizophora mucronata_Transcriptome.</title>
        <authorList>
            <person name="Meera S.P."/>
            <person name="Sreeshan A."/>
            <person name="Augustine A."/>
        </authorList>
    </citation>
    <scope>NUCLEOTIDE SEQUENCE</scope>
    <source>
        <tissue evidence="3">Leaf</tissue>
    </source>
</reference>
<proteinExistence type="predicted"/>
<name>A0A2P2LQJ1_RHIMU</name>
<dbReference type="Pfam" id="PF09279">
    <property type="entry name" value="EF-hand_like"/>
    <property type="match status" value="1"/>
</dbReference>
<accession>A0A2P2LQJ1</accession>
<dbReference type="InterPro" id="IPR015359">
    <property type="entry name" value="PLC_EF-hand-like"/>
</dbReference>
<protein>
    <submittedName>
        <fullName evidence="3">Phosphoinositide phospholipase C 2-like</fullName>
    </submittedName>
</protein>
<dbReference type="SUPFAM" id="SSF47473">
    <property type="entry name" value="EF-hand"/>
    <property type="match status" value="1"/>
</dbReference>
<dbReference type="FunFam" id="1.10.238.10:FF:000289">
    <property type="entry name" value="Phosphoinositide phospholipase C"/>
    <property type="match status" value="1"/>
</dbReference>
<dbReference type="Gene3D" id="1.10.238.10">
    <property type="entry name" value="EF-hand"/>
    <property type="match status" value="1"/>
</dbReference>
<keyword evidence="1" id="KW-1133">Transmembrane helix</keyword>
<keyword evidence="1" id="KW-0472">Membrane</keyword>
<dbReference type="InterPro" id="IPR011992">
    <property type="entry name" value="EF-hand-dom_pair"/>
</dbReference>
<dbReference type="AlphaFoldDB" id="A0A2P2LQJ1"/>
<evidence type="ECO:0000259" key="2">
    <source>
        <dbReference type="Pfam" id="PF09279"/>
    </source>
</evidence>
<sequence>MSKQTYRVCFCFQRRFKMAAAEAPEEVKALFGQYSENGIMTVDHLHRFLIDIQKQEKATLQDAQAIFDSLHEFRHLNIFHRKGLNLEGFFKYLFGNINPPLDPKLGVNSLNYILACLLWFSVPFFLFLVIILLFLAN</sequence>
<feature type="transmembrane region" description="Helical" evidence="1">
    <location>
        <begin position="112"/>
        <end position="136"/>
    </location>
</feature>
<evidence type="ECO:0000313" key="3">
    <source>
        <dbReference type="EMBL" id="MBX20241.1"/>
    </source>
</evidence>
<feature type="domain" description="Phosphoinositide-specific phospholipase C EF-hand-like" evidence="2">
    <location>
        <begin position="25"/>
        <end position="94"/>
    </location>
</feature>
<keyword evidence="1" id="KW-0812">Transmembrane</keyword>
<dbReference type="EMBL" id="GGEC01039757">
    <property type="protein sequence ID" value="MBX20241.1"/>
    <property type="molecule type" value="Transcribed_RNA"/>
</dbReference>
<evidence type="ECO:0000256" key="1">
    <source>
        <dbReference type="SAM" id="Phobius"/>
    </source>
</evidence>